<evidence type="ECO:0000256" key="5">
    <source>
        <dbReference type="ARBA" id="ARBA00022603"/>
    </source>
</evidence>
<comment type="catalytic activity">
    <reaction evidence="14 18">
        <text>Typically cleaves a -Gly-|-Phe- bond to release an N-terminal, basic peptide of 5-8 residues from type IV prepilin, and then N-methylates the new N-terminal amino group, the methyl donor being S-adenosyl-L-methionine.</text>
        <dbReference type="EC" id="3.4.23.43"/>
    </reaction>
</comment>
<dbReference type="PRINTS" id="PR00864">
    <property type="entry name" value="PREPILNPTASE"/>
</dbReference>
<dbReference type="GO" id="GO:0006465">
    <property type="term" value="P:signal peptide processing"/>
    <property type="evidence" value="ECO:0007669"/>
    <property type="project" value="TreeGrafter"/>
</dbReference>
<dbReference type="GO" id="GO:0008168">
    <property type="term" value="F:methyltransferase activity"/>
    <property type="evidence" value="ECO:0007669"/>
    <property type="project" value="UniProtKB-KW"/>
</dbReference>
<keyword evidence="3" id="KW-1003">Cell membrane</keyword>
<comment type="similarity">
    <text evidence="2 17">Belongs to the peptidase A24 family.</text>
</comment>
<comment type="function">
    <text evidence="18">Plays an essential role in type IV pili and type II pseudopili formation by proteolytically removing the leader sequence from substrate proteins and subsequently monomethylating the alpha-amino group of the newly exposed N-terminal phenylalanine.</text>
</comment>
<evidence type="ECO:0000259" key="21">
    <source>
        <dbReference type="Pfam" id="PF06750"/>
    </source>
</evidence>
<dbReference type="RefSeq" id="WP_084857053.1">
    <property type="nucleotide sequence ID" value="NZ_NBWC01000018.1"/>
</dbReference>
<dbReference type="GO" id="GO:0004190">
    <property type="term" value="F:aspartic-type endopeptidase activity"/>
    <property type="evidence" value="ECO:0007669"/>
    <property type="project" value="UniProtKB-EC"/>
</dbReference>
<evidence type="ECO:0000256" key="19">
    <source>
        <dbReference type="SAM" id="Phobius"/>
    </source>
</evidence>
<evidence type="ECO:0000256" key="17">
    <source>
        <dbReference type="RuleBase" id="RU003793"/>
    </source>
</evidence>
<dbReference type="PANTHER" id="PTHR30487:SF0">
    <property type="entry name" value="PREPILIN LEADER PEPTIDASE_N-METHYLTRANSFERASE-RELATED"/>
    <property type="match status" value="1"/>
</dbReference>
<dbReference type="PANTHER" id="PTHR30487">
    <property type="entry name" value="TYPE 4 PREPILIN-LIKE PROTEINS LEADER PEPTIDE-PROCESSING ENZYME"/>
    <property type="match status" value="1"/>
</dbReference>
<feature type="domain" description="Prepilin peptidase A24 N-terminal" evidence="21">
    <location>
        <begin position="20"/>
        <end position="125"/>
    </location>
</feature>
<feature type="transmembrane region" description="Helical" evidence="19">
    <location>
        <begin position="231"/>
        <end position="249"/>
    </location>
</feature>
<evidence type="ECO:0000256" key="9">
    <source>
        <dbReference type="ARBA" id="ARBA00022692"/>
    </source>
</evidence>
<keyword evidence="8" id="KW-0949">S-adenosyl-L-methionine</keyword>
<dbReference type="Proteomes" id="UP000193675">
    <property type="component" value="Unassembled WGS sequence"/>
</dbReference>
<comment type="subcellular location">
    <subcellularLocation>
        <location evidence="1">Cell inner membrane</location>
        <topology evidence="1">Multi-pass membrane protein</topology>
    </subcellularLocation>
    <subcellularLocation>
        <location evidence="18">Cell membrane</location>
        <topology evidence="18">Multi-pass membrane protein</topology>
    </subcellularLocation>
</comment>
<dbReference type="EC" id="3.4.23.43" evidence="15 18"/>
<evidence type="ECO:0000256" key="10">
    <source>
        <dbReference type="ARBA" id="ARBA00022801"/>
    </source>
</evidence>
<dbReference type="InterPro" id="IPR000045">
    <property type="entry name" value="Prepilin_IV_endopep_pep"/>
</dbReference>
<dbReference type="InterPro" id="IPR014032">
    <property type="entry name" value="Peptidase_A24A_bac"/>
</dbReference>
<evidence type="ECO:0000256" key="11">
    <source>
        <dbReference type="ARBA" id="ARBA00022989"/>
    </source>
</evidence>
<sequence length="288" mass="31669">MNLWTFLAGQPALFLTFAGLLGLLVGSFINVVAYRLPIMLERQWQREAQDVLGLPVQEHERFDLCLPASRCSHCGHRIRAWENIPVLSYLALRGRCSACKASIGIRYPLVELGCAVLSVVVAWQFGPTLQTLLGLVLTWSLLSLSLIDSDHQLLPDALVKPVLWLGLACNTFGVFVPLPEAVWGAIIGYLSLWAVYWLFKLVTGKEGLGYGDFKLLALIGAWGGWHVLPLTLLLSSVVGAVIGVCLLRLRKASMGSTMPFGPYLAIAGWIAMLWGDEIYVSYMQLLGN</sequence>
<feature type="transmembrane region" description="Helical" evidence="19">
    <location>
        <begin position="158"/>
        <end position="175"/>
    </location>
</feature>
<evidence type="ECO:0000313" key="23">
    <source>
        <dbReference type="Proteomes" id="UP000193675"/>
    </source>
</evidence>
<evidence type="ECO:0000256" key="13">
    <source>
        <dbReference type="ARBA" id="ARBA00023268"/>
    </source>
</evidence>
<dbReference type="OrthoDB" id="9789291at2"/>
<evidence type="ECO:0000256" key="16">
    <source>
        <dbReference type="ARBA" id="ARBA00071870"/>
    </source>
</evidence>
<evidence type="ECO:0000256" key="7">
    <source>
        <dbReference type="ARBA" id="ARBA00022679"/>
    </source>
</evidence>
<dbReference type="Pfam" id="PF06750">
    <property type="entry name" value="A24_N_bact"/>
    <property type="match status" value="1"/>
</dbReference>
<evidence type="ECO:0000256" key="15">
    <source>
        <dbReference type="ARBA" id="ARBA00067082"/>
    </source>
</evidence>
<gene>
    <name evidence="22" type="ORF">B7H17_14440</name>
</gene>
<evidence type="ECO:0000256" key="12">
    <source>
        <dbReference type="ARBA" id="ARBA00023136"/>
    </source>
</evidence>
<feature type="domain" description="Prepilin type IV endopeptidase peptidase" evidence="20">
    <location>
        <begin position="135"/>
        <end position="244"/>
    </location>
</feature>
<feature type="transmembrane region" description="Helical" evidence="19">
    <location>
        <begin position="181"/>
        <end position="199"/>
    </location>
</feature>
<feature type="transmembrane region" description="Helical" evidence="19">
    <location>
        <begin position="103"/>
        <end position="123"/>
    </location>
</feature>
<evidence type="ECO:0000259" key="20">
    <source>
        <dbReference type="Pfam" id="PF01478"/>
    </source>
</evidence>
<evidence type="ECO:0000256" key="1">
    <source>
        <dbReference type="ARBA" id="ARBA00004429"/>
    </source>
</evidence>
<dbReference type="AlphaFoldDB" id="A0A1X0ZVH5"/>
<dbReference type="FunFam" id="1.20.120.1220:FF:000001">
    <property type="entry name" value="Type 4 prepilin-like proteins leader peptide-processing enzyme"/>
    <property type="match status" value="1"/>
</dbReference>
<keyword evidence="13 18" id="KW-0511">Multifunctional enzyme</keyword>
<keyword evidence="9 18" id="KW-0812">Transmembrane</keyword>
<comment type="caution">
    <text evidence="22">The sequence shown here is derived from an EMBL/GenBank/DDBJ whole genome shotgun (WGS) entry which is preliminary data.</text>
</comment>
<keyword evidence="5 18" id="KW-0489">Methyltransferase</keyword>
<dbReference type="EMBL" id="NBWC01000018">
    <property type="protein sequence ID" value="ORL63512.1"/>
    <property type="molecule type" value="Genomic_DNA"/>
</dbReference>
<keyword evidence="10 18" id="KW-0378">Hydrolase</keyword>
<dbReference type="GO" id="GO:0032259">
    <property type="term" value="P:methylation"/>
    <property type="evidence" value="ECO:0007669"/>
    <property type="project" value="UniProtKB-KW"/>
</dbReference>
<keyword evidence="12 19" id="KW-0472">Membrane</keyword>
<feature type="transmembrane region" description="Helical" evidence="19">
    <location>
        <begin position="12"/>
        <end position="36"/>
    </location>
</feature>
<reference evidence="22 23" key="1">
    <citation type="submission" date="2017-04" db="EMBL/GenBank/DDBJ databases">
        <title>Presence of VIM-2 positive Pseudomonas species in chickens and their surrounding environment.</title>
        <authorList>
            <person name="Zhang R."/>
        </authorList>
    </citation>
    <scope>NUCLEOTIDE SEQUENCE [LARGE SCALE GENOMIC DNA]</scope>
    <source>
        <strain evidence="22 23">DZ-C18</strain>
    </source>
</reference>
<dbReference type="EC" id="2.1.1.-" evidence="18"/>
<dbReference type="InterPro" id="IPR050882">
    <property type="entry name" value="Prepilin_peptidase/N-MTase"/>
</dbReference>
<accession>A0A1X0ZVH5</accession>
<keyword evidence="6 18" id="KW-0645">Protease</keyword>
<evidence type="ECO:0000256" key="8">
    <source>
        <dbReference type="ARBA" id="ARBA00022691"/>
    </source>
</evidence>
<name>A0A1X0ZVH5_PSEPU</name>
<dbReference type="Pfam" id="PF01478">
    <property type="entry name" value="Peptidase_A24"/>
    <property type="match status" value="1"/>
</dbReference>
<dbReference type="InterPro" id="IPR010627">
    <property type="entry name" value="Prepilin_pept_A24_N"/>
</dbReference>
<evidence type="ECO:0000256" key="3">
    <source>
        <dbReference type="ARBA" id="ARBA00022475"/>
    </source>
</evidence>
<organism evidence="22 23">
    <name type="scientific">Pseudomonas putida</name>
    <name type="common">Arthrobacter siderocapsulatus</name>
    <dbReference type="NCBI Taxonomy" id="303"/>
    <lineage>
        <taxon>Bacteria</taxon>
        <taxon>Pseudomonadati</taxon>
        <taxon>Pseudomonadota</taxon>
        <taxon>Gammaproteobacteria</taxon>
        <taxon>Pseudomonadales</taxon>
        <taxon>Pseudomonadaceae</taxon>
        <taxon>Pseudomonas</taxon>
    </lineage>
</organism>
<evidence type="ECO:0000256" key="6">
    <source>
        <dbReference type="ARBA" id="ARBA00022670"/>
    </source>
</evidence>
<evidence type="ECO:0000256" key="4">
    <source>
        <dbReference type="ARBA" id="ARBA00022519"/>
    </source>
</evidence>
<evidence type="ECO:0000256" key="2">
    <source>
        <dbReference type="ARBA" id="ARBA00005801"/>
    </source>
</evidence>
<dbReference type="Gene3D" id="1.20.120.1220">
    <property type="match status" value="1"/>
</dbReference>
<protein>
    <recommendedName>
        <fullName evidence="16 18">Prepilin leader peptidase/N-methyltransferase</fullName>
        <ecNumber evidence="18">2.1.1.-</ecNumber>
        <ecNumber evidence="15 18">3.4.23.43</ecNumber>
    </recommendedName>
</protein>
<evidence type="ECO:0000313" key="22">
    <source>
        <dbReference type="EMBL" id="ORL63512.1"/>
    </source>
</evidence>
<dbReference type="GO" id="GO:0005886">
    <property type="term" value="C:plasma membrane"/>
    <property type="evidence" value="ECO:0007669"/>
    <property type="project" value="UniProtKB-SubCell"/>
</dbReference>
<evidence type="ECO:0000256" key="14">
    <source>
        <dbReference type="ARBA" id="ARBA00050401"/>
    </source>
</evidence>
<feature type="transmembrane region" description="Helical" evidence="19">
    <location>
        <begin position="261"/>
        <end position="282"/>
    </location>
</feature>
<keyword evidence="7 18" id="KW-0808">Transferase</keyword>
<keyword evidence="4" id="KW-0997">Cell inner membrane</keyword>
<evidence type="ECO:0000256" key="18">
    <source>
        <dbReference type="RuleBase" id="RU003794"/>
    </source>
</evidence>
<proteinExistence type="inferred from homology"/>
<keyword evidence="11 19" id="KW-1133">Transmembrane helix</keyword>